<dbReference type="AlphaFoldDB" id="A0A928YNL1"/>
<dbReference type="InterPro" id="IPR032215">
    <property type="entry name" value="DUF5034"/>
</dbReference>
<name>A0A928YNL1_9SPHI</name>
<keyword evidence="2" id="KW-1185">Reference proteome</keyword>
<evidence type="ECO:0000313" key="1">
    <source>
        <dbReference type="EMBL" id="MBE8712181.1"/>
    </source>
</evidence>
<protein>
    <recommendedName>
        <fullName evidence="3">DUF5034 domain-containing protein</fullName>
    </recommendedName>
</protein>
<dbReference type="EMBL" id="PRDK01000001">
    <property type="protein sequence ID" value="MBE8712181.1"/>
    <property type="molecule type" value="Genomic_DNA"/>
</dbReference>
<proteinExistence type="predicted"/>
<evidence type="ECO:0000313" key="2">
    <source>
        <dbReference type="Proteomes" id="UP000616201"/>
    </source>
</evidence>
<dbReference type="RefSeq" id="WP_196934522.1">
    <property type="nucleotide sequence ID" value="NZ_MU158698.1"/>
</dbReference>
<organism evidence="1 2">
    <name type="scientific">Sphingobacterium hungaricum</name>
    <dbReference type="NCBI Taxonomy" id="2082723"/>
    <lineage>
        <taxon>Bacteria</taxon>
        <taxon>Pseudomonadati</taxon>
        <taxon>Bacteroidota</taxon>
        <taxon>Sphingobacteriia</taxon>
        <taxon>Sphingobacteriales</taxon>
        <taxon>Sphingobacteriaceae</taxon>
        <taxon>Sphingobacterium</taxon>
    </lineage>
</organism>
<accession>A0A928YNL1</accession>
<dbReference type="PROSITE" id="PS51257">
    <property type="entry name" value="PROKAR_LIPOPROTEIN"/>
    <property type="match status" value="1"/>
</dbReference>
<reference evidence="1" key="1">
    <citation type="submission" date="2018-02" db="EMBL/GenBank/DDBJ databases">
        <authorList>
            <person name="Vasarhelyi B.M."/>
            <person name="Deshmukh S."/>
            <person name="Balint B."/>
            <person name="Kukolya J."/>
        </authorList>
    </citation>
    <scope>NUCLEOTIDE SEQUENCE</scope>
    <source>
        <strain evidence="1">KB22</strain>
    </source>
</reference>
<dbReference type="Proteomes" id="UP000616201">
    <property type="component" value="Unassembled WGS sequence"/>
</dbReference>
<sequence length="207" mass="23490">MSYKKIILILFVPFLLQVIIACCECENTLRTLNFTNKSILLDNLDHSGSEIKFSATNTVVKEAYGIYVRVLREEVSFYDPIKSLSLQGAYACSCVEDIRYLPKENVTSVQVLTLRDFDTNHPTNSDVTSLFKAFEQGNAHYEIKYTPIVDYFDLLNKTHYNYGVEGISFDIFLLTPPSVASSQQFMVRMTLSDGRIIEGVTPLVELI</sequence>
<dbReference type="Pfam" id="PF16437">
    <property type="entry name" value="DUF5034"/>
    <property type="match status" value="1"/>
</dbReference>
<evidence type="ECO:0008006" key="3">
    <source>
        <dbReference type="Google" id="ProtNLM"/>
    </source>
</evidence>
<comment type="caution">
    <text evidence="1">The sequence shown here is derived from an EMBL/GenBank/DDBJ whole genome shotgun (WGS) entry which is preliminary data.</text>
</comment>
<gene>
    <name evidence="1" type="ORF">C4F49_00615</name>
</gene>